<protein>
    <submittedName>
        <fullName evidence="7">Unannotated protein</fullName>
    </submittedName>
</protein>
<keyword evidence="4" id="KW-0067">ATP-binding</keyword>
<gene>
    <name evidence="6" type="ORF">UFOPK3773_01297</name>
    <name evidence="7" type="ORF">UFOPK3773_01304</name>
</gene>
<dbReference type="GO" id="GO:0006637">
    <property type="term" value="P:acyl-CoA metabolic process"/>
    <property type="evidence" value="ECO:0007669"/>
    <property type="project" value="TreeGrafter"/>
</dbReference>
<dbReference type="GO" id="GO:0015645">
    <property type="term" value="F:fatty acid ligase activity"/>
    <property type="evidence" value="ECO:0007669"/>
    <property type="project" value="TreeGrafter"/>
</dbReference>
<keyword evidence="3" id="KW-0547">Nucleotide-binding</keyword>
<evidence type="ECO:0000256" key="3">
    <source>
        <dbReference type="ARBA" id="ARBA00022741"/>
    </source>
</evidence>
<dbReference type="GO" id="GO:0006633">
    <property type="term" value="P:fatty acid biosynthetic process"/>
    <property type="evidence" value="ECO:0007669"/>
    <property type="project" value="TreeGrafter"/>
</dbReference>
<sequence length="74" mass="8402">MREAAVIGIPDEYRGETVKAFVSLRPGFEATTPDELIEHCKVLLSAYKYPRELVILPEIPKTATGKIMRRELRS</sequence>
<evidence type="ECO:0000259" key="5">
    <source>
        <dbReference type="Pfam" id="PF13193"/>
    </source>
</evidence>
<evidence type="ECO:0000313" key="7">
    <source>
        <dbReference type="EMBL" id="CAB4949185.1"/>
    </source>
</evidence>
<dbReference type="InterPro" id="IPR051087">
    <property type="entry name" value="Mitochondrial_ACSM"/>
</dbReference>
<dbReference type="Gene3D" id="3.30.300.30">
    <property type="match status" value="1"/>
</dbReference>
<evidence type="ECO:0000256" key="2">
    <source>
        <dbReference type="ARBA" id="ARBA00022598"/>
    </source>
</evidence>
<dbReference type="GO" id="GO:0005524">
    <property type="term" value="F:ATP binding"/>
    <property type="evidence" value="ECO:0007669"/>
    <property type="project" value="UniProtKB-KW"/>
</dbReference>
<name>A0A6J7K0Z3_9ZZZZ</name>
<dbReference type="GO" id="GO:0004321">
    <property type="term" value="F:fatty-acyl-CoA synthase activity"/>
    <property type="evidence" value="ECO:0007669"/>
    <property type="project" value="TreeGrafter"/>
</dbReference>
<dbReference type="InterPro" id="IPR045851">
    <property type="entry name" value="AMP-bd_C_sf"/>
</dbReference>
<dbReference type="PANTHER" id="PTHR43605">
    <property type="entry name" value="ACYL-COENZYME A SYNTHETASE"/>
    <property type="match status" value="1"/>
</dbReference>
<feature type="domain" description="AMP-binding enzyme C-terminal" evidence="5">
    <location>
        <begin position="2"/>
        <end position="66"/>
    </location>
</feature>
<comment type="similarity">
    <text evidence="1">Belongs to the ATP-dependent AMP-binding enzyme family.</text>
</comment>
<organism evidence="7">
    <name type="scientific">freshwater metagenome</name>
    <dbReference type="NCBI Taxonomy" id="449393"/>
    <lineage>
        <taxon>unclassified sequences</taxon>
        <taxon>metagenomes</taxon>
        <taxon>ecological metagenomes</taxon>
    </lineage>
</organism>
<evidence type="ECO:0000256" key="4">
    <source>
        <dbReference type="ARBA" id="ARBA00022840"/>
    </source>
</evidence>
<dbReference type="AlphaFoldDB" id="A0A6J7K0Z3"/>
<dbReference type="EMBL" id="CAFBNF010000149">
    <property type="protein sequence ID" value="CAB4949185.1"/>
    <property type="molecule type" value="Genomic_DNA"/>
</dbReference>
<dbReference type="InterPro" id="IPR025110">
    <property type="entry name" value="AMP-bd_C"/>
</dbReference>
<proteinExistence type="inferred from homology"/>
<dbReference type="PANTHER" id="PTHR43605:SF10">
    <property type="entry name" value="ACYL-COA SYNTHETASE MEDIUM CHAIN FAMILY MEMBER 3"/>
    <property type="match status" value="1"/>
</dbReference>
<evidence type="ECO:0000313" key="6">
    <source>
        <dbReference type="EMBL" id="CAB4949075.1"/>
    </source>
</evidence>
<dbReference type="EMBL" id="CAFBNF010000149">
    <property type="protein sequence ID" value="CAB4949075.1"/>
    <property type="molecule type" value="Genomic_DNA"/>
</dbReference>
<keyword evidence="2" id="KW-0436">Ligase</keyword>
<dbReference type="Pfam" id="PF13193">
    <property type="entry name" value="AMP-binding_C"/>
    <property type="match status" value="1"/>
</dbReference>
<evidence type="ECO:0000256" key="1">
    <source>
        <dbReference type="ARBA" id="ARBA00006432"/>
    </source>
</evidence>
<accession>A0A6J7K0Z3</accession>
<dbReference type="SUPFAM" id="SSF56801">
    <property type="entry name" value="Acetyl-CoA synthetase-like"/>
    <property type="match status" value="1"/>
</dbReference>
<reference evidence="7" key="1">
    <citation type="submission" date="2020-05" db="EMBL/GenBank/DDBJ databases">
        <authorList>
            <person name="Chiriac C."/>
            <person name="Salcher M."/>
            <person name="Ghai R."/>
            <person name="Kavagutti S V."/>
        </authorList>
    </citation>
    <scope>NUCLEOTIDE SEQUENCE</scope>
</reference>